<dbReference type="InterPro" id="IPR002389">
    <property type="entry name" value="ANX2"/>
</dbReference>
<proteinExistence type="predicted"/>
<dbReference type="Proteomes" id="UP000291022">
    <property type="component" value="Unassembled WGS sequence"/>
</dbReference>
<keyword evidence="2" id="KW-1185">Reference proteome</keyword>
<protein>
    <submittedName>
        <fullName evidence="1">Uncharacterized protein</fullName>
    </submittedName>
</protein>
<dbReference type="Ensembl" id="ENSUAMT00000018609.1">
    <property type="protein sequence ID" value="ENSUAMP00000016623.1"/>
    <property type="gene ID" value="ENSUAMG00000013214.1"/>
</dbReference>
<dbReference type="GO" id="GO:0008092">
    <property type="term" value="F:cytoskeletal protein binding"/>
    <property type="evidence" value="ECO:0007669"/>
    <property type="project" value="InterPro"/>
</dbReference>
<sequence>MPAAFSLWASIYQNVHCSRILCKLHLEGDYSTPSNAYRPVKTYTNFDVKCNALNIETASRQTVWMRSLSSTCWPTTAMRQDTAFTYQTRTKKEFASALNSVIWGLVKTSAQYEASKLKPSPMKVTSCPILMTDCVIP</sequence>
<dbReference type="GO" id="GO:0005544">
    <property type="term" value="F:calcium-dependent phospholipid binding"/>
    <property type="evidence" value="ECO:0007669"/>
    <property type="project" value="InterPro"/>
</dbReference>
<organism evidence="1 2">
    <name type="scientific">Ursus americanus</name>
    <name type="common">American black bear</name>
    <name type="synonym">Euarctos americanus</name>
    <dbReference type="NCBI Taxonomy" id="9643"/>
    <lineage>
        <taxon>Eukaryota</taxon>
        <taxon>Metazoa</taxon>
        <taxon>Chordata</taxon>
        <taxon>Craniata</taxon>
        <taxon>Vertebrata</taxon>
        <taxon>Euteleostomi</taxon>
        <taxon>Mammalia</taxon>
        <taxon>Eutheria</taxon>
        <taxon>Laurasiatheria</taxon>
        <taxon>Carnivora</taxon>
        <taxon>Caniformia</taxon>
        <taxon>Ursidae</taxon>
        <taxon>Ursus</taxon>
    </lineage>
</organism>
<reference evidence="2" key="1">
    <citation type="submission" date="2016-06" db="EMBL/GenBank/DDBJ databases">
        <title>De novo assembly and RNA-Seq shows season-dependent expression and editing in black bear kidneys.</title>
        <authorList>
            <person name="Korstanje R."/>
            <person name="Srivastava A."/>
            <person name="Sarsani V.K."/>
            <person name="Sheehan S.M."/>
            <person name="Seger R.L."/>
            <person name="Barter M.E."/>
            <person name="Lindqvist C."/>
            <person name="Brody L.C."/>
            <person name="Mullikin J.C."/>
        </authorList>
    </citation>
    <scope>NUCLEOTIDE SEQUENCE [LARGE SCALE GENOMIC DNA]</scope>
</reference>
<dbReference type="STRING" id="9643.ENSUAMP00000016623"/>
<reference evidence="1" key="2">
    <citation type="submission" date="2025-08" db="UniProtKB">
        <authorList>
            <consortium name="Ensembl"/>
        </authorList>
    </citation>
    <scope>IDENTIFICATION</scope>
</reference>
<dbReference type="AlphaFoldDB" id="A0A452RD48"/>
<dbReference type="GO" id="GO:0005509">
    <property type="term" value="F:calcium ion binding"/>
    <property type="evidence" value="ECO:0007669"/>
    <property type="project" value="InterPro"/>
</dbReference>
<evidence type="ECO:0000313" key="1">
    <source>
        <dbReference type="Ensembl" id="ENSUAMP00000016623.1"/>
    </source>
</evidence>
<evidence type="ECO:0000313" key="2">
    <source>
        <dbReference type="Proteomes" id="UP000291022"/>
    </source>
</evidence>
<accession>A0A452RD48</accession>
<dbReference type="GeneTree" id="ENSGT00990000207701"/>
<dbReference type="PRINTS" id="PR00198">
    <property type="entry name" value="ANNEXINII"/>
</dbReference>
<dbReference type="OMA" id="GFLNIEM"/>
<name>A0A452RD48_URSAM</name>
<dbReference type="GO" id="GO:0004859">
    <property type="term" value="F:phospholipase inhibitor activity"/>
    <property type="evidence" value="ECO:0007669"/>
    <property type="project" value="InterPro"/>
</dbReference>
<reference evidence="1" key="3">
    <citation type="submission" date="2025-09" db="UniProtKB">
        <authorList>
            <consortium name="Ensembl"/>
        </authorList>
    </citation>
    <scope>IDENTIFICATION</scope>
</reference>